<protein>
    <submittedName>
        <fullName evidence="1">Uncharacterized protein</fullName>
    </submittedName>
</protein>
<organism evidence="1 2">
    <name type="scientific">Serendipita vermifera MAFF 305830</name>
    <dbReference type="NCBI Taxonomy" id="933852"/>
    <lineage>
        <taxon>Eukaryota</taxon>
        <taxon>Fungi</taxon>
        <taxon>Dikarya</taxon>
        <taxon>Basidiomycota</taxon>
        <taxon>Agaricomycotina</taxon>
        <taxon>Agaricomycetes</taxon>
        <taxon>Sebacinales</taxon>
        <taxon>Serendipitaceae</taxon>
        <taxon>Serendipita</taxon>
    </lineage>
</organism>
<proteinExistence type="predicted"/>
<keyword evidence="2" id="KW-1185">Reference proteome</keyword>
<sequence>MGRRHQVSLISSSINTDLSQALIIAKVGADFQRHYRCVAAFQCHWLYGAGSAWSATRFIRALKNHTNSILVQADLETIFEYDSEYTERGRYAEDLVVLCPYIAMLYRTSTYIDLDNGIFPQWYMLNSSGTIDAEDNDEGISIFDVTEPANPRYCMVFTHTPDQHGVDPPCYQPMTAEDYVGTYYPQVKSLEKNAPHDTAFEEELCRLRQAYQELADIPLIDCAILKQTFPRGTESSVIDWTDNLAEGHLSEHDSIDPALVPRIPSLVATAVRKILQEVIPESDEPAQMIDTLLQIPLEPPTIELLHADLVGSSQIRNYVLPLLAKVIKFNSKKEGLVNMAPFALSAGQVALLAPMIVPCKILKLGARNRLDIDELKALVEAVPSLKTLVLFSKEIVMEDVDALRSIEAFHQLQIGHKLSYFANIWGIYHVANRRSVEMEFVCLLQDTWALRNPNGGSGRGRRHEGAGYLNLMNPNHIIRALHDLVVSICATQGYERKMGLPQTCFGVGDRPWGAPFASSSLIDLSAMPKLPSKATKWIFVLRAGRRPTSDLPVLYGFARLEDGNVIDVFDLEGFAKALQSERPDLPPIINWDENRDEEDIEVVSGSFYHSLRWLLGSSDPLASASAVSCRGKRVQRLACQLVSPENVSEAITSFIS</sequence>
<dbReference type="STRING" id="933852.A0A0C3BM21"/>
<reference evidence="2" key="2">
    <citation type="submission" date="2015-01" db="EMBL/GenBank/DDBJ databases">
        <title>Evolutionary Origins and Diversification of the Mycorrhizal Mutualists.</title>
        <authorList>
            <consortium name="DOE Joint Genome Institute"/>
            <consortium name="Mycorrhizal Genomics Consortium"/>
            <person name="Kohler A."/>
            <person name="Kuo A."/>
            <person name="Nagy L.G."/>
            <person name="Floudas D."/>
            <person name="Copeland A."/>
            <person name="Barry K.W."/>
            <person name="Cichocki N."/>
            <person name="Veneault-Fourrey C."/>
            <person name="LaButti K."/>
            <person name="Lindquist E.A."/>
            <person name="Lipzen A."/>
            <person name="Lundell T."/>
            <person name="Morin E."/>
            <person name="Murat C."/>
            <person name="Riley R."/>
            <person name="Ohm R."/>
            <person name="Sun H."/>
            <person name="Tunlid A."/>
            <person name="Henrissat B."/>
            <person name="Grigoriev I.V."/>
            <person name="Hibbett D.S."/>
            <person name="Martin F."/>
        </authorList>
    </citation>
    <scope>NUCLEOTIDE SEQUENCE [LARGE SCALE GENOMIC DNA]</scope>
    <source>
        <strain evidence="2">MAFF 305830</strain>
    </source>
</reference>
<evidence type="ECO:0000313" key="1">
    <source>
        <dbReference type="EMBL" id="KIM32496.1"/>
    </source>
</evidence>
<accession>A0A0C3BM21</accession>
<dbReference type="OrthoDB" id="3515175at2759"/>
<dbReference type="Proteomes" id="UP000054097">
    <property type="component" value="Unassembled WGS sequence"/>
</dbReference>
<name>A0A0C3BM21_SERVB</name>
<dbReference type="HOGENOM" id="CLU_017203_0_0_1"/>
<evidence type="ECO:0000313" key="2">
    <source>
        <dbReference type="Proteomes" id="UP000054097"/>
    </source>
</evidence>
<gene>
    <name evidence="1" type="ORF">M408DRAFT_219897</name>
</gene>
<reference evidence="1 2" key="1">
    <citation type="submission" date="2014-04" db="EMBL/GenBank/DDBJ databases">
        <authorList>
            <consortium name="DOE Joint Genome Institute"/>
            <person name="Kuo A."/>
            <person name="Zuccaro A."/>
            <person name="Kohler A."/>
            <person name="Nagy L.G."/>
            <person name="Floudas D."/>
            <person name="Copeland A."/>
            <person name="Barry K.W."/>
            <person name="Cichocki N."/>
            <person name="Veneault-Fourrey C."/>
            <person name="LaButti K."/>
            <person name="Lindquist E.A."/>
            <person name="Lipzen A."/>
            <person name="Lundell T."/>
            <person name="Morin E."/>
            <person name="Murat C."/>
            <person name="Sun H."/>
            <person name="Tunlid A."/>
            <person name="Henrissat B."/>
            <person name="Grigoriev I.V."/>
            <person name="Hibbett D.S."/>
            <person name="Martin F."/>
            <person name="Nordberg H.P."/>
            <person name="Cantor M.N."/>
            <person name="Hua S.X."/>
        </authorList>
    </citation>
    <scope>NUCLEOTIDE SEQUENCE [LARGE SCALE GENOMIC DNA]</scope>
    <source>
        <strain evidence="1 2">MAFF 305830</strain>
    </source>
</reference>
<dbReference type="EMBL" id="KN824280">
    <property type="protein sequence ID" value="KIM32496.1"/>
    <property type="molecule type" value="Genomic_DNA"/>
</dbReference>
<dbReference type="AlphaFoldDB" id="A0A0C3BM21"/>